<name>A0A267DDP3_9PLAT</name>
<dbReference type="EMBL" id="NIVC01004470">
    <property type="protein sequence ID" value="PAA47391.1"/>
    <property type="molecule type" value="Genomic_DNA"/>
</dbReference>
<dbReference type="Proteomes" id="UP000215902">
    <property type="component" value="Unassembled WGS sequence"/>
</dbReference>
<dbReference type="InterPro" id="IPR024606">
    <property type="entry name" value="KIAA1549"/>
</dbReference>
<keyword evidence="2" id="KW-0812">Transmembrane</keyword>
<comment type="caution">
    <text evidence="4">The sequence shown here is derived from an EMBL/GenBank/DDBJ whole genome shotgun (WGS) entry which is preliminary data.</text>
</comment>
<feature type="signal peptide" evidence="3">
    <location>
        <begin position="1"/>
        <end position="20"/>
    </location>
</feature>
<feature type="chain" id="PRO_5013148196" evidence="3">
    <location>
        <begin position="21"/>
        <end position="599"/>
    </location>
</feature>
<feature type="compositionally biased region" description="Basic and acidic residues" evidence="1">
    <location>
        <begin position="389"/>
        <end position="406"/>
    </location>
</feature>
<evidence type="ECO:0000256" key="2">
    <source>
        <dbReference type="SAM" id="Phobius"/>
    </source>
</evidence>
<feature type="region of interest" description="Disordered" evidence="1">
    <location>
        <begin position="40"/>
        <end position="62"/>
    </location>
</feature>
<protein>
    <submittedName>
        <fullName evidence="4">Uncharacterized protein</fullName>
    </submittedName>
</protein>
<dbReference type="STRING" id="282301.A0A267DDP3"/>
<keyword evidence="3" id="KW-0732">Signal</keyword>
<feature type="compositionally biased region" description="Basic residues" evidence="1">
    <location>
        <begin position="407"/>
        <end position="416"/>
    </location>
</feature>
<dbReference type="PANTHER" id="PTHR21590:SF6">
    <property type="entry name" value="SEA DOMAIN-CONTAINING PROTEIN"/>
    <property type="match status" value="1"/>
</dbReference>
<evidence type="ECO:0000256" key="1">
    <source>
        <dbReference type="SAM" id="MobiDB-lite"/>
    </source>
</evidence>
<organism evidence="4 5">
    <name type="scientific">Macrostomum lignano</name>
    <dbReference type="NCBI Taxonomy" id="282301"/>
    <lineage>
        <taxon>Eukaryota</taxon>
        <taxon>Metazoa</taxon>
        <taxon>Spiralia</taxon>
        <taxon>Lophotrochozoa</taxon>
        <taxon>Platyhelminthes</taxon>
        <taxon>Rhabditophora</taxon>
        <taxon>Macrostomorpha</taxon>
        <taxon>Macrostomida</taxon>
        <taxon>Macrostomidae</taxon>
        <taxon>Macrostomum</taxon>
    </lineage>
</organism>
<proteinExistence type="predicted"/>
<gene>
    <name evidence="4" type="ORF">BOX15_Mlig016056g1</name>
</gene>
<dbReference type="PANTHER" id="PTHR21590">
    <property type="entry name" value="SEA DOMAIN-CONTAINING PROTEIN"/>
    <property type="match status" value="1"/>
</dbReference>
<keyword evidence="2" id="KW-0472">Membrane</keyword>
<evidence type="ECO:0000256" key="3">
    <source>
        <dbReference type="SAM" id="SignalP"/>
    </source>
</evidence>
<keyword evidence="2" id="KW-1133">Transmembrane helix</keyword>
<feature type="region of interest" description="Disordered" evidence="1">
    <location>
        <begin position="304"/>
        <end position="362"/>
    </location>
</feature>
<keyword evidence="5" id="KW-1185">Reference proteome</keyword>
<accession>A0A267DDP3</accession>
<feature type="compositionally biased region" description="Basic and acidic residues" evidence="1">
    <location>
        <begin position="304"/>
        <end position="315"/>
    </location>
</feature>
<sequence>MDSKIIIWLLIVIAFKYSFAQNITAAPPAATSAETGASLGVSESAGTTDSTGSPTGTASAPTTLATCRPKLNLSPNLSPFWVLTVLQSVTSATDVSACQWADDMESLLLTLLTESQALSSTGGRRRRRFAENSSLRLQLVSATRDAGSERVSLVYYAMSAGGAAYLPADSVVSAINGNSARVPVVLGYSVESPAASVYDSAAAASSSKLWVIGAVLGCLGALLLIVWAVLFAYHKCLRPYEAPKFAHQHEGPAAEELEFLGLEGDGKTHFGAKAGLAISGAEMDQLAERVAERLDRSVARVLRDSQRQPRRGRDVDMEEEGGSVEEDFVAEEAGQRGAVRRVAPPMREPSYEQPDRPLQPVDEDDDILVDAAAIAPRHQLGVASAASADRTRPAEKSSKKHEAAERKRNKKRLRRRATAERQARVGPASDAPAGAYDRVDGAVPDTGSGSINEGSDLDPALILPVPNSPDPTTALPQLCEPPATALRRSPYATGDAVARILPYLETDQEKHFNLSERDLLAQAELHHKRLSEQQQRDEALPESGRSAVLISVEPRAPNLNNDEWDLIQDSAAEEPRVTMLAALRREARAMGFRGDNSMV</sequence>
<evidence type="ECO:0000313" key="5">
    <source>
        <dbReference type="Proteomes" id="UP000215902"/>
    </source>
</evidence>
<dbReference type="Pfam" id="PF12877">
    <property type="entry name" value="KIAA1549"/>
    <property type="match status" value="1"/>
</dbReference>
<feature type="region of interest" description="Disordered" evidence="1">
    <location>
        <begin position="380"/>
        <end position="474"/>
    </location>
</feature>
<reference evidence="4 5" key="1">
    <citation type="submission" date="2017-06" db="EMBL/GenBank/DDBJ databases">
        <title>A platform for efficient transgenesis in Macrostomum lignano, a flatworm model organism for stem cell research.</title>
        <authorList>
            <person name="Berezikov E."/>
        </authorList>
    </citation>
    <scope>NUCLEOTIDE SEQUENCE [LARGE SCALE GENOMIC DNA]</scope>
    <source>
        <strain evidence="4">DV1</strain>
        <tissue evidence="4">Whole organism</tissue>
    </source>
</reference>
<evidence type="ECO:0000313" key="4">
    <source>
        <dbReference type="EMBL" id="PAA47391.1"/>
    </source>
</evidence>
<feature type="compositionally biased region" description="Acidic residues" evidence="1">
    <location>
        <begin position="316"/>
        <end position="330"/>
    </location>
</feature>
<dbReference type="AlphaFoldDB" id="A0A267DDP3"/>
<feature type="transmembrane region" description="Helical" evidence="2">
    <location>
        <begin position="209"/>
        <end position="233"/>
    </location>
</feature>